<dbReference type="PIRSF" id="PIRSF006305">
    <property type="entry name" value="Maf"/>
    <property type="match status" value="1"/>
</dbReference>
<dbReference type="GO" id="GO:0005737">
    <property type="term" value="C:cytoplasm"/>
    <property type="evidence" value="ECO:0007669"/>
    <property type="project" value="UniProtKB-SubCell"/>
</dbReference>
<comment type="catalytic activity">
    <reaction evidence="3">
        <text>a ribonucleoside 5'-triphosphate + H2O = a ribonucleoside 5'-phosphate + diphosphate + H(+)</text>
        <dbReference type="Rhea" id="RHEA:23996"/>
        <dbReference type="ChEBI" id="CHEBI:15377"/>
        <dbReference type="ChEBI" id="CHEBI:15378"/>
        <dbReference type="ChEBI" id="CHEBI:33019"/>
        <dbReference type="ChEBI" id="CHEBI:58043"/>
        <dbReference type="ChEBI" id="CHEBI:61557"/>
        <dbReference type="EC" id="3.6.1.9"/>
    </reaction>
</comment>
<name>A0A1X6X3A0_9MICO</name>
<comment type="catalytic activity">
    <reaction evidence="3">
        <text>a 2'-deoxyribonucleoside 5'-triphosphate + H2O = a 2'-deoxyribonucleoside 5'-phosphate + diphosphate + H(+)</text>
        <dbReference type="Rhea" id="RHEA:44644"/>
        <dbReference type="ChEBI" id="CHEBI:15377"/>
        <dbReference type="ChEBI" id="CHEBI:15378"/>
        <dbReference type="ChEBI" id="CHEBI:33019"/>
        <dbReference type="ChEBI" id="CHEBI:61560"/>
        <dbReference type="ChEBI" id="CHEBI:65317"/>
        <dbReference type="EC" id="3.6.1.9"/>
    </reaction>
</comment>
<dbReference type="PANTHER" id="PTHR43213">
    <property type="entry name" value="BIFUNCTIONAL DTTP/UTP PYROPHOSPHATASE/METHYLTRANSFERASE PROTEIN-RELATED"/>
    <property type="match status" value="1"/>
</dbReference>
<comment type="similarity">
    <text evidence="3">Belongs to the Maf family.</text>
</comment>
<protein>
    <recommendedName>
        <fullName evidence="3">Nucleoside triphosphate pyrophosphatase</fullName>
        <ecNumber evidence="3">3.6.1.9</ecNumber>
    </recommendedName>
    <alternativeName>
        <fullName evidence="3">Nucleotide pyrophosphatase</fullName>
        <shortName evidence="3">Nucleotide PPase</shortName>
    </alternativeName>
</protein>
<sequence>MTRLLLASGSPSRLRTLREAGVEPLVAVPDVDEDALEAAHPHADVRTLVTLLAQAKAEAVVDRLTADSSAVPGLDDVDGDLVLVACDSVLELDGVAVGKPHTAERTRALWQDMAGASPILWSAHWVGVLTRTTPEDPHARGPWKVRAHRAAAGETTVHLASPTSAELEAYIATTEPFEVAGALTIDGLGGAFVTCIEGDHHNVIGLSLPLLRTLLAEMGILWTDIWNRLPQ</sequence>
<comment type="subcellular location">
    <subcellularLocation>
        <location evidence="3">Cytoplasm</location>
    </subcellularLocation>
</comment>
<dbReference type="EMBL" id="FWFF01000003">
    <property type="protein sequence ID" value="SLM93225.1"/>
    <property type="molecule type" value="Genomic_DNA"/>
</dbReference>
<dbReference type="GO" id="GO:0047429">
    <property type="term" value="F:nucleoside triphosphate diphosphatase activity"/>
    <property type="evidence" value="ECO:0007669"/>
    <property type="project" value="UniProtKB-EC"/>
</dbReference>
<proteinExistence type="inferred from homology"/>
<dbReference type="EC" id="3.6.1.9" evidence="3"/>
<accession>A0A1X6X3A0</accession>
<comment type="caution">
    <text evidence="3">Lacks conserved residue(s) required for the propagation of feature annotation.</text>
</comment>
<organism evidence="4 5">
    <name type="scientific">Brevibacterium yomogidense</name>
    <dbReference type="NCBI Taxonomy" id="946573"/>
    <lineage>
        <taxon>Bacteria</taxon>
        <taxon>Bacillati</taxon>
        <taxon>Actinomycetota</taxon>
        <taxon>Actinomycetes</taxon>
        <taxon>Micrococcales</taxon>
        <taxon>Brevibacteriaceae</taxon>
        <taxon>Brevibacterium</taxon>
    </lineage>
</organism>
<keyword evidence="5" id="KW-1185">Reference proteome</keyword>
<reference evidence="5" key="1">
    <citation type="submission" date="2017-02" db="EMBL/GenBank/DDBJ databases">
        <authorList>
            <person name="Dridi B."/>
        </authorList>
    </citation>
    <scope>NUCLEOTIDE SEQUENCE [LARGE SCALE GENOMIC DNA]</scope>
    <source>
        <strain evidence="5">B Co 03.10</strain>
    </source>
</reference>
<evidence type="ECO:0000313" key="5">
    <source>
        <dbReference type="Proteomes" id="UP000196581"/>
    </source>
</evidence>
<keyword evidence="3" id="KW-0546">Nucleotide metabolism</keyword>
<dbReference type="PANTHER" id="PTHR43213:SF5">
    <property type="entry name" value="BIFUNCTIONAL DTTP_UTP PYROPHOSPHATASE_METHYLTRANSFERASE PROTEIN-RELATED"/>
    <property type="match status" value="1"/>
</dbReference>
<dbReference type="Pfam" id="PF02545">
    <property type="entry name" value="Maf"/>
    <property type="match status" value="1"/>
</dbReference>
<dbReference type="GO" id="GO:0009117">
    <property type="term" value="P:nucleotide metabolic process"/>
    <property type="evidence" value="ECO:0007669"/>
    <property type="project" value="UniProtKB-KW"/>
</dbReference>
<gene>
    <name evidence="4" type="ORF">FM105_03575</name>
</gene>
<keyword evidence="3" id="KW-0963">Cytoplasm</keyword>
<dbReference type="AlphaFoldDB" id="A0A1X6X3A0"/>
<dbReference type="InterPro" id="IPR029001">
    <property type="entry name" value="ITPase-like_fam"/>
</dbReference>
<evidence type="ECO:0000313" key="4">
    <source>
        <dbReference type="EMBL" id="SLM93225.1"/>
    </source>
</evidence>
<dbReference type="SUPFAM" id="SSF52972">
    <property type="entry name" value="ITPase-like"/>
    <property type="match status" value="1"/>
</dbReference>
<dbReference type="RefSeq" id="WP_087004843.1">
    <property type="nucleotide sequence ID" value="NZ_FWFF01000003.1"/>
</dbReference>
<keyword evidence="2 3" id="KW-0378">Hydrolase</keyword>
<dbReference type="Gene3D" id="3.90.950.10">
    <property type="match status" value="1"/>
</dbReference>
<comment type="cofactor">
    <cofactor evidence="1 3">
        <name>a divalent metal cation</name>
        <dbReference type="ChEBI" id="CHEBI:60240"/>
    </cofactor>
</comment>
<evidence type="ECO:0000256" key="3">
    <source>
        <dbReference type="HAMAP-Rule" id="MF_00528"/>
    </source>
</evidence>
<dbReference type="HAMAP" id="MF_00528">
    <property type="entry name" value="Maf"/>
    <property type="match status" value="1"/>
</dbReference>
<comment type="function">
    <text evidence="3">Nucleoside triphosphate pyrophosphatase. May have a dual role in cell division arrest and in preventing the incorporation of modified nucleotides into cellular nucleic acids.</text>
</comment>
<evidence type="ECO:0000256" key="1">
    <source>
        <dbReference type="ARBA" id="ARBA00001968"/>
    </source>
</evidence>
<dbReference type="Proteomes" id="UP000196581">
    <property type="component" value="Unassembled WGS sequence"/>
</dbReference>
<feature type="active site" description="Proton acceptor" evidence="3">
    <location>
        <position position="87"/>
    </location>
</feature>
<evidence type="ECO:0000256" key="2">
    <source>
        <dbReference type="ARBA" id="ARBA00022801"/>
    </source>
</evidence>
<dbReference type="InterPro" id="IPR003697">
    <property type="entry name" value="Maf-like"/>
</dbReference>